<dbReference type="PROSITE" id="PS50931">
    <property type="entry name" value="HTH_LYSR"/>
    <property type="match status" value="1"/>
</dbReference>
<evidence type="ECO:0000313" key="6">
    <source>
        <dbReference type="EMBL" id="GAA1924192.1"/>
    </source>
</evidence>
<dbReference type="Gene3D" id="1.10.10.10">
    <property type="entry name" value="Winged helix-like DNA-binding domain superfamily/Winged helix DNA-binding domain"/>
    <property type="match status" value="1"/>
</dbReference>
<comment type="caution">
    <text evidence="6">The sequence shown here is derived from an EMBL/GenBank/DDBJ whole genome shotgun (WGS) entry which is preliminary data.</text>
</comment>
<sequence>MHPCTAGRGGTALDTASRLPSPDDLLILLTVARLGRFTAVAETLGTTHTTISRRIIALEKQLGGRTLSRTPRGWELTALGAQAVRAAESIEESLGALRCALADDADPLAGVVRISTVDGFGAEFVTPALVTLQGSHPNISVEMFSATRKVSQNRSGVDLEVVVGHTDVRTAHAILLGHYVLRLYAADGYLRRHGTPQVPADLARHCFVSYVESALLVEELGHRSTGLPDPRSSFQATSIFAQVEAVRREAGVGLLPNFMVAGRAGFVPVLPESFERRLPIWAVARPEALRSARVQAVIEAIHAEAAARQDVLDF</sequence>
<dbReference type="InterPro" id="IPR036390">
    <property type="entry name" value="WH_DNA-bd_sf"/>
</dbReference>
<organism evidence="6 7">
    <name type="scientific">Arthrobacter gandavensis</name>
    <dbReference type="NCBI Taxonomy" id="169960"/>
    <lineage>
        <taxon>Bacteria</taxon>
        <taxon>Bacillati</taxon>
        <taxon>Actinomycetota</taxon>
        <taxon>Actinomycetes</taxon>
        <taxon>Micrococcales</taxon>
        <taxon>Micrococcaceae</taxon>
        <taxon>Arthrobacter</taxon>
    </lineage>
</organism>
<dbReference type="InterPro" id="IPR005119">
    <property type="entry name" value="LysR_subst-bd"/>
</dbReference>
<dbReference type="EMBL" id="BAAALV010000008">
    <property type="protein sequence ID" value="GAA1924192.1"/>
    <property type="molecule type" value="Genomic_DNA"/>
</dbReference>
<dbReference type="Gene3D" id="3.40.190.290">
    <property type="match status" value="1"/>
</dbReference>
<keyword evidence="3" id="KW-0238">DNA-binding</keyword>
<dbReference type="SUPFAM" id="SSF53850">
    <property type="entry name" value="Periplasmic binding protein-like II"/>
    <property type="match status" value="1"/>
</dbReference>
<protein>
    <submittedName>
        <fullName evidence="6">LysR family transcriptional regulator</fullName>
    </submittedName>
</protein>
<accession>A0ABN2PKN7</accession>
<dbReference type="PANTHER" id="PTHR30537:SF3">
    <property type="entry name" value="TRANSCRIPTIONAL REGULATORY PROTEIN"/>
    <property type="match status" value="1"/>
</dbReference>
<evidence type="ECO:0000256" key="2">
    <source>
        <dbReference type="ARBA" id="ARBA00023015"/>
    </source>
</evidence>
<keyword evidence="7" id="KW-1185">Reference proteome</keyword>
<evidence type="ECO:0000259" key="5">
    <source>
        <dbReference type="PROSITE" id="PS50931"/>
    </source>
</evidence>
<dbReference type="InterPro" id="IPR058163">
    <property type="entry name" value="LysR-type_TF_proteobact-type"/>
</dbReference>
<dbReference type="Proteomes" id="UP001500784">
    <property type="component" value="Unassembled WGS sequence"/>
</dbReference>
<dbReference type="InterPro" id="IPR036388">
    <property type="entry name" value="WH-like_DNA-bd_sf"/>
</dbReference>
<dbReference type="PANTHER" id="PTHR30537">
    <property type="entry name" value="HTH-TYPE TRANSCRIPTIONAL REGULATOR"/>
    <property type="match status" value="1"/>
</dbReference>
<comment type="similarity">
    <text evidence="1">Belongs to the LysR transcriptional regulatory family.</text>
</comment>
<reference evidence="6 7" key="1">
    <citation type="journal article" date="2019" name="Int. J. Syst. Evol. Microbiol.">
        <title>The Global Catalogue of Microorganisms (GCM) 10K type strain sequencing project: providing services to taxonomists for standard genome sequencing and annotation.</title>
        <authorList>
            <consortium name="The Broad Institute Genomics Platform"/>
            <consortium name="The Broad Institute Genome Sequencing Center for Infectious Disease"/>
            <person name="Wu L."/>
            <person name="Ma J."/>
        </authorList>
    </citation>
    <scope>NUCLEOTIDE SEQUENCE [LARGE SCALE GENOMIC DNA]</scope>
    <source>
        <strain evidence="6 7">JCM 13316</strain>
    </source>
</reference>
<keyword evidence="4" id="KW-0804">Transcription</keyword>
<evidence type="ECO:0000256" key="4">
    <source>
        <dbReference type="ARBA" id="ARBA00023163"/>
    </source>
</evidence>
<evidence type="ECO:0000256" key="1">
    <source>
        <dbReference type="ARBA" id="ARBA00009437"/>
    </source>
</evidence>
<name>A0ABN2PKN7_9MICC</name>
<dbReference type="SUPFAM" id="SSF46785">
    <property type="entry name" value="Winged helix' DNA-binding domain"/>
    <property type="match status" value="1"/>
</dbReference>
<dbReference type="RefSeq" id="WP_246167761.1">
    <property type="nucleotide sequence ID" value="NZ_BAAALV010000008.1"/>
</dbReference>
<dbReference type="Pfam" id="PF03466">
    <property type="entry name" value="LysR_substrate"/>
    <property type="match status" value="1"/>
</dbReference>
<feature type="domain" description="HTH lysR-type" evidence="5">
    <location>
        <begin position="20"/>
        <end position="77"/>
    </location>
</feature>
<evidence type="ECO:0000256" key="3">
    <source>
        <dbReference type="ARBA" id="ARBA00023125"/>
    </source>
</evidence>
<gene>
    <name evidence="6" type="ORF">GCM10009688_31560</name>
</gene>
<keyword evidence="2" id="KW-0805">Transcription regulation</keyword>
<proteinExistence type="inferred from homology"/>
<dbReference type="InterPro" id="IPR000847">
    <property type="entry name" value="LysR_HTH_N"/>
</dbReference>
<dbReference type="Pfam" id="PF00126">
    <property type="entry name" value="HTH_1"/>
    <property type="match status" value="1"/>
</dbReference>
<evidence type="ECO:0000313" key="7">
    <source>
        <dbReference type="Proteomes" id="UP001500784"/>
    </source>
</evidence>